<sequence>MAEVTITAVRNAAILHSAVVPYVLPHLPIGSVWLNLWETTAGDAITLQQAAADHGITFLNAIGPSPQSSPNPASSPNSCHTANTSALPGGEVRQSRSPQLSTPRPGEVHAMPAGISTPLRNTPAAGVQYPLRDQTWDICGSDCTRRGEAGQFR</sequence>
<evidence type="ECO:0000313" key="1">
    <source>
        <dbReference type="EMBL" id="MEJ8640113.1"/>
    </source>
</evidence>
<comment type="caution">
    <text evidence="1">The sequence shown here is derived from an EMBL/GenBank/DDBJ whole genome shotgun (WGS) entry which is preliminary data.</text>
</comment>
<keyword evidence="2" id="KW-1185">Reference proteome</keyword>
<organism evidence="1 2">
    <name type="scientific">Streptomyces achmelvichensis</name>
    <dbReference type="NCBI Taxonomy" id="3134111"/>
    <lineage>
        <taxon>Bacteria</taxon>
        <taxon>Bacillati</taxon>
        <taxon>Actinomycetota</taxon>
        <taxon>Actinomycetes</taxon>
        <taxon>Kitasatosporales</taxon>
        <taxon>Streptomycetaceae</taxon>
        <taxon>Streptomyces</taxon>
    </lineage>
</organism>
<protein>
    <submittedName>
        <fullName evidence="1">Uncharacterized protein</fullName>
    </submittedName>
</protein>
<dbReference type="EMBL" id="JBBKAJ010000039">
    <property type="protein sequence ID" value="MEJ8640113.1"/>
    <property type="molecule type" value="Genomic_DNA"/>
</dbReference>
<evidence type="ECO:0000313" key="2">
    <source>
        <dbReference type="Proteomes" id="UP001377168"/>
    </source>
</evidence>
<reference evidence="1" key="1">
    <citation type="submission" date="2024-03" db="EMBL/GenBank/DDBJ databases">
        <title>Novel Streptomyces species of biotechnological and ecological value are a feature of Machair soil.</title>
        <authorList>
            <person name="Prole J.R."/>
            <person name="Goodfellow M."/>
            <person name="Allenby N."/>
            <person name="Ward A.C."/>
        </authorList>
    </citation>
    <scope>NUCLEOTIDE SEQUENCE</scope>
    <source>
        <strain evidence="1">MS2.AVA.5</strain>
    </source>
</reference>
<dbReference type="Proteomes" id="UP001377168">
    <property type="component" value="Unassembled WGS sequence"/>
</dbReference>
<gene>
    <name evidence="1" type="ORF">WKI67_43280</name>
</gene>
<name>A0ACC6Q8R0_9ACTN</name>
<accession>A0ACC6Q8R0</accession>
<proteinExistence type="predicted"/>